<keyword evidence="2" id="KW-1185">Reference proteome</keyword>
<organism evidence="1 2">
    <name type="scientific">Amycolatopsis saalfeldensis</name>
    <dbReference type="NCBI Taxonomy" id="394193"/>
    <lineage>
        <taxon>Bacteria</taxon>
        <taxon>Bacillati</taxon>
        <taxon>Actinomycetota</taxon>
        <taxon>Actinomycetes</taxon>
        <taxon>Pseudonocardiales</taxon>
        <taxon>Pseudonocardiaceae</taxon>
        <taxon>Amycolatopsis</taxon>
    </lineage>
</organism>
<gene>
    <name evidence="1" type="ORF">SAMN04489732_110284</name>
</gene>
<sequence length="139" mass="15670">MARTRLTAFLSRHGLTHADLDQDRQALTTWPGFDGDGRMPEPRPKHVVHRIEGLTSSGRKWQAWCRCGHGSTPRTTRDRALEALRTGHLTEPPVRCLCGKDYTDAGWMGIRDGLRVLVDTLNGDEFMCCEDIIHGKAQF</sequence>
<proteinExistence type="predicted"/>
<name>A0A1H8Y3B6_9PSEU</name>
<dbReference type="Proteomes" id="UP000198582">
    <property type="component" value="Unassembled WGS sequence"/>
</dbReference>
<evidence type="ECO:0000313" key="1">
    <source>
        <dbReference type="EMBL" id="SEP46557.1"/>
    </source>
</evidence>
<reference evidence="2" key="1">
    <citation type="submission" date="2016-10" db="EMBL/GenBank/DDBJ databases">
        <authorList>
            <person name="Varghese N."/>
            <person name="Submissions S."/>
        </authorList>
    </citation>
    <scope>NUCLEOTIDE SEQUENCE [LARGE SCALE GENOMIC DNA]</scope>
    <source>
        <strain evidence="2">DSM 44993</strain>
    </source>
</reference>
<dbReference type="EMBL" id="FOEF01000010">
    <property type="protein sequence ID" value="SEP46557.1"/>
    <property type="molecule type" value="Genomic_DNA"/>
</dbReference>
<accession>A0A1H8Y3B6</accession>
<protein>
    <submittedName>
        <fullName evidence="1">Uncharacterized protein</fullName>
    </submittedName>
</protein>
<evidence type="ECO:0000313" key="2">
    <source>
        <dbReference type="Proteomes" id="UP000198582"/>
    </source>
</evidence>
<dbReference type="AlphaFoldDB" id="A0A1H8Y3B6"/>